<dbReference type="AlphaFoldDB" id="A0A7S0R3J5"/>
<dbReference type="CDD" id="cd21437">
    <property type="entry name" value="zf-HIT_ZNHIT1_like"/>
    <property type="match status" value="1"/>
</dbReference>
<keyword evidence="2 4" id="KW-0863">Zinc-finger</keyword>
<feature type="compositionally biased region" description="Basic residues" evidence="5">
    <location>
        <begin position="80"/>
        <end position="97"/>
    </location>
</feature>
<accession>A0A7S0R3J5</accession>
<evidence type="ECO:0000256" key="3">
    <source>
        <dbReference type="ARBA" id="ARBA00022833"/>
    </source>
</evidence>
<evidence type="ECO:0000313" key="7">
    <source>
        <dbReference type="EMBL" id="CAD8665988.1"/>
    </source>
</evidence>
<dbReference type="GO" id="GO:0006338">
    <property type="term" value="P:chromatin remodeling"/>
    <property type="evidence" value="ECO:0007669"/>
    <property type="project" value="InterPro"/>
</dbReference>
<evidence type="ECO:0000256" key="5">
    <source>
        <dbReference type="SAM" id="MobiDB-lite"/>
    </source>
</evidence>
<dbReference type="EMBL" id="HBFB01003270">
    <property type="protein sequence ID" value="CAD8665988.1"/>
    <property type="molecule type" value="Transcribed_RNA"/>
</dbReference>
<dbReference type="InterPro" id="IPR039723">
    <property type="entry name" value="Vps71/ZNHIT1"/>
</dbReference>
<feature type="compositionally biased region" description="Acidic residues" evidence="5">
    <location>
        <begin position="58"/>
        <end position="76"/>
    </location>
</feature>
<dbReference type="Pfam" id="PF04438">
    <property type="entry name" value="zf-HIT"/>
    <property type="match status" value="1"/>
</dbReference>
<dbReference type="GO" id="GO:0008270">
    <property type="term" value="F:zinc ion binding"/>
    <property type="evidence" value="ECO:0007669"/>
    <property type="project" value="UniProtKB-UniRule"/>
</dbReference>
<dbReference type="PANTHER" id="PTHR13093">
    <property type="entry name" value="ZINC FINGER HIT DOMAIN CONTAINING PROTEIN 1"/>
    <property type="match status" value="1"/>
</dbReference>
<feature type="domain" description="HIT-type" evidence="6">
    <location>
        <begin position="147"/>
        <end position="179"/>
    </location>
</feature>
<evidence type="ECO:0000259" key="6">
    <source>
        <dbReference type="PROSITE" id="PS51083"/>
    </source>
</evidence>
<dbReference type="PROSITE" id="PS51083">
    <property type="entry name" value="ZF_HIT"/>
    <property type="match status" value="1"/>
</dbReference>
<evidence type="ECO:0000256" key="1">
    <source>
        <dbReference type="ARBA" id="ARBA00022723"/>
    </source>
</evidence>
<sequence length="184" mass="20052">MFGGQNKSGAGRRTLRERKVSTRMAVVDESTRQQAVQARLDALEADNDAADEANAPGSEDEEFVIAGEDEEDEEMEVSGKKRRKKSGGGASAKRKQTRQGGGAPRGPRTFARVLEDYMLEQPANPTHPSYLTAAAGPPKSSVARKFCSVCGNASAYTCARCGSRYCNRRCYTTHCETRCLKFMS</sequence>
<keyword evidence="3" id="KW-0862">Zinc</keyword>
<dbReference type="InterPro" id="IPR007529">
    <property type="entry name" value="Znf_HIT"/>
</dbReference>
<proteinExistence type="predicted"/>
<dbReference type="GO" id="GO:0005634">
    <property type="term" value="C:nucleus"/>
    <property type="evidence" value="ECO:0007669"/>
    <property type="project" value="UniProtKB-ARBA"/>
</dbReference>
<protein>
    <recommendedName>
        <fullName evidence="6">HIT-type domain-containing protein</fullName>
    </recommendedName>
</protein>
<feature type="region of interest" description="Disordered" evidence="5">
    <location>
        <begin position="1"/>
        <end position="108"/>
    </location>
</feature>
<keyword evidence="1" id="KW-0479">Metal-binding</keyword>
<evidence type="ECO:0000256" key="4">
    <source>
        <dbReference type="PROSITE-ProRule" id="PRU00453"/>
    </source>
</evidence>
<gene>
    <name evidence="7" type="ORF">CLEI1391_LOCUS1704</name>
</gene>
<name>A0A7S0R3J5_9CHLO</name>
<organism evidence="7">
    <name type="scientific">Chlamydomonas leiostraca</name>
    <dbReference type="NCBI Taxonomy" id="1034604"/>
    <lineage>
        <taxon>Eukaryota</taxon>
        <taxon>Viridiplantae</taxon>
        <taxon>Chlorophyta</taxon>
        <taxon>core chlorophytes</taxon>
        <taxon>Chlorophyceae</taxon>
        <taxon>CS clade</taxon>
        <taxon>Chlamydomonadales</taxon>
        <taxon>Chlamydomonadaceae</taxon>
        <taxon>Chlamydomonas</taxon>
    </lineage>
</organism>
<reference evidence="7" key="1">
    <citation type="submission" date="2021-01" db="EMBL/GenBank/DDBJ databases">
        <authorList>
            <person name="Corre E."/>
            <person name="Pelletier E."/>
            <person name="Niang G."/>
            <person name="Scheremetjew M."/>
            <person name="Finn R."/>
            <person name="Kale V."/>
            <person name="Holt S."/>
            <person name="Cochrane G."/>
            <person name="Meng A."/>
            <person name="Brown T."/>
            <person name="Cohen L."/>
        </authorList>
    </citation>
    <scope>NUCLEOTIDE SEQUENCE</scope>
    <source>
        <strain evidence="7">SAG 11-49</strain>
    </source>
</reference>
<evidence type="ECO:0000256" key="2">
    <source>
        <dbReference type="ARBA" id="ARBA00022771"/>
    </source>
</evidence>